<dbReference type="InterPro" id="IPR052527">
    <property type="entry name" value="Metal_cation-efflux_comp"/>
</dbReference>
<proteinExistence type="predicted"/>
<dbReference type="Pfam" id="PF04191">
    <property type="entry name" value="PEMT"/>
    <property type="match status" value="1"/>
</dbReference>
<organism evidence="6 7">
    <name type="scientific">Kouleothrix aurantiaca</name>
    <dbReference type="NCBI Taxonomy" id="186479"/>
    <lineage>
        <taxon>Bacteria</taxon>
        <taxon>Bacillati</taxon>
        <taxon>Chloroflexota</taxon>
        <taxon>Chloroflexia</taxon>
        <taxon>Chloroflexales</taxon>
        <taxon>Roseiflexineae</taxon>
        <taxon>Roseiflexaceae</taxon>
        <taxon>Kouleothrix</taxon>
    </lineage>
</organism>
<dbReference type="Gene3D" id="1.20.120.1630">
    <property type="match status" value="1"/>
</dbReference>
<evidence type="ECO:0000313" key="7">
    <source>
        <dbReference type="Proteomes" id="UP000050509"/>
    </source>
</evidence>
<name>A0A0P9CYA1_9CHLR</name>
<dbReference type="Proteomes" id="UP000050509">
    <property type="component" value="Unassembled WGS sequence"/>
</dbReference>
<evidence type="ECO:0008006" key="8">
    <source>
        <dbReference type="Google" id="ProtNLM"/>
    </source>
</evidence>
<evidence type="ECO:0000256" key="5">
    <source>
        <dbReference type="SAM" id="Phobius"/>
    </source>
</evidence>
<dbReference type="InterPro" id="IPR007318">
    <property type="entry name" value="Phopholipid_MeTrfase"/>
</dbReference>
<gene>
    <name evidence="6" type="ORF">SE17_21490</name>
</gene>
<evidence type="ECO:0000256" key="2">
    <source>
        <dbReference type="ARBA" id="ARBA00022692"/>
    </source>
</evidence>
<dbReference type="PANTHER" id="PTHR43847">
    <property type="entry name" value="BLL3993 PROTEIN"/>
    <property type="match status" value="1"/>
</dbReference>
<protein>
    <recommendedName>
        <fullName evidence="8">Isoprenylcysteine carboxyl methyltransferase</fullName>
    </recommendedName>
</protein>
<dbReference type="GO" id="GO:0012505">
    <property type="term" value="C:endomembrane system"/>
    <property type="evidence" value="ECO:0007669"/>
    <property type="project" value="UniProtKB-SubCell"/>
</dbReference>
<feature type="transmembrane region" description="Helical" evidence="5">
    <location>
        <begin position="44"/>
        <end position="67"/>
    </location>
</feature>
<keyword evidence="4 5" id="KW-0472">Membrane</keyword>
<dbReference type="EMBL" id="LJCR01000936">
    <property type="protein sequence ID" value="KPV51384.1"/>
    <property type="molecule type" value="Genomic_DNA"/>
</dbReference>
<reference evidence="6 7" key="1">
    <citation type="submission" date="2015-09" db="EMBL/GenBank/DDBJ databases">
        <title>Draft genome sequence of Kouleothrix aurantiaca JCM 19913.</title>
        <authorList>
            <person name="Hemp J."/>
        </authorList>
    </citation>
    <scope>NUCLEOTIDE SEQUENCE [LARGE SCALE GENOMIC DNA]</scope>
    <source>
        <strain evidence="6 7">COM-B</strain>
    </source>
</reference>
<evidence type="ECO:0000256" key="4">
    <source>
        <dbReference type="ARBA" id="ARBA00023136"/>
    </source>
</evidence>
<comment type="caution">
    <text evidence="6">The sequence shown here is derived from an EMBL/GenBank/DDBJ whole genome shotgun (WGS) entry which is preliminary data.</text>
</comment>
<evidence type="ECO:0000256" key="3">
    <source>
        <dbReference type="ARBA" id="ARBA00022989"/>
    </source>
</evidence>
<sequence length="157" mass="17077">MARKVGNNRGELWVAGQFALLAAILLAPRRLAGLPEWPEPLRSPLGIAGVLLGLAGGGVAVAGARALGRNLTPFPRPIADGELVETGIYGVVRHPIYTGILLGALGWSLLRASTPSLLLSVLLGLFFDQKARREEEWLRAQYPGYEAYAERVRRRVW</sequence>
<accession>A0A0P9CYA1</accession>
<keyword evidence="7" id="KW-1185">Reference proteome</keyword>
<dbReference type="PANTHER" id="PTHR43847:SF1">
    <property type="entry name" value="BLL3993 PROTEIN"/>
    <property type="match status" value="1"/>
</dbReference>
<evidence type="ECO:0000256" key="1">
    <source>
        <dbReference type="ARBA" id="ARBA00004127"/>
    </source>
</evidence>
<feature type="transmembrane region" description="Helical" evidence="5">
    <location>
        <begin position="12"/>
        <end position="32"/>
    </location>
</feature>
<evidence type="ECO:0000313" key="6">
    <source>
        <dbReference type="EMBL" id="KPV51384.1"/>
    </source>
</evidence>
<keyword evidence="3 5" id="KW-1133">Transmembrane helix</keyword>
<comment type="subcellular location">
    <subcellularLocation>
        <location evidence="1">Endomembrane system</location>
        <topology evidence="1">Multi-pass membrane protein</topology>
    </subcellularLocation>
</comment>
<dbReference type="AlphaFoldDB" id="A0A0P9CYA1"/>
<keyword evidence="2 5" id="KW-0812">Transmembrane</keyword>